<dbReference type="EMBL" id="CCYD01000321">
    <property type="protein sequence ID" value="CEG38175.1"/>
    <property type="molecule type" value="Genomic_DNA"/>
</dbReference>
<dbReference type="Proteomes" id="UP000054928">
    <property type="component" value="Unassembled WGS sequence"/>
</dbReference>
<sequence length="85" mass="9514">MGLRAHLPPQTSLQIPSPVPSTTNDTLSWILNLSLHCEANGTFHYRIRVKANTISVINCKGSRWIFSERLGVFGLSSETHQLVLR</sequence>
<feature type="compositionally biased region" description="Polar residues" evidence="1">
    <location>
        <begin position="9"/>
        <end position="21"/>
    </location>
</feature>
<name>A0A0P1ACK1_PLAHL</name>
<evidence type="ECO:0000313" key="3">
    <source>
        <dbReference type="Proteomes" id="UP000054928"/>
    </source>
</evidence>
<accession>A0A0P1ACK1</accession>
<dbReference type="RefSeq" id="XP_024574544.1">
    <property type="nucleotide sequence ID" value="XM_024723583.1"/>
</dbReference>
<dbReference type="GeneID" id="36403318"/>
<evidence type="ECO:0000256" key="1">
    <source>
        <dbReference type="SAM" id="MobiDB-lite"/>
    </source>
</evidence>
<protein>
    <submittedName>
        <fullName evidence="2">Uncharacterized protein</fullName>
    </submittedName>
</protein>
<evidence type="ECO:0000313" key="2">
    <source>
        <dbReference type="EMBL" id="CEG38175.1"/>
    </source>
</evidence>
<feature type="region of interest" description="Disordered" evidence="1">
    <location>
        <begin position="1"/>
        <end position="21"/>
    </location>
</feature>
<proteinExistence type="predicted"/>
<reference evidence="3" key="1">
    <citation type="submission" date="2014-09" db="EMBL/GenBank/DDBJ databases">
        <authorList>
            <person name="Sharma Rahul"/>
            <person name="Thines Marco"/>
        </authorList>
    </citation>
    <scope>NUCLEOTIDE SEQUENCE [LARGE SCALE GENOMIC DNA]</scope>
</reference>
<dbReference type="AlphaFoldDB" id="A0A0P1ACK1"/>
<organism evidence="2 3">
    <name type="scientific">Plasmopara halstedii</name>
    <name type="common">Downy mildew of sunflower</name>
    <dbReference type="NCBI Taxonomy" id="4781"/>
    <lineage>
        <taxon>Eukaryota</taxon>
        <taxon>Sar</taxon>
        <taxon>Stramenopiles</taxon>
        <taxon>Oomycota</taxon>
        <taxon>Peronosporomycetes</taxon>
        <taxon>Peronosporales</taxon>
        <taxon>Peronosporaceae</taxon>
        <taxon>Plasmopara</taxon>
    </lineage>
</organism>
<keyword evidence="3" id="KW-1185">Reference proteome</keyword>